<feature type="signal peptide" evidence="2">
    <location>
        <begin position="1"/>
        <end position="20"/>
    </location>
</feature>
<organism evidence="4 5">
    <name type="scientific">Pseudoalteromonas ulvae</name>
    <dbReference type="NCBI Taxonomy" id="107327"/>
    <lineage>
        <taxon>Bacteria</taxon>
        <taxon>Pseudomonadati</taxon>
        <taxon>Pseudomonadota</taxon>
        <taxon>Gammaproteobacteria</taxon>
        <taxon>Alteromonadales</taxon>
        <taxon>Pseudoalteromonadaceae</taxon>
        <taxon>Pseudoalteromonas</taxon>
    </lineage>
</organism>
<protein>
    <recommendedName>
        <fullName evidence="3">Thioredoxin-like fold domain-containing protein</fullName>
    </recommendedName>
</protein>
<dbReference type="InterPro" id="IPR050824">
    <property type="entry name" value="Thiol_disulfide_DsbA"/>
</dbReference>
<evidence type="ECO:0000256" key="1">
    <source>
        <dbReference type="ARBA" id="ARBA00023284"/>
    </source>
</evidence>
<evidence type="ECO:0000313" key="4">
    <source>
        <dbReference type="EMBL" id="OUL59082.1"/>
    </source>
</evidence>
<dbReference type="Pfam" id="PF13462">
    <property type="entry name" value="Thioredoxin_4"/>
    <property type="match status" value="1"/>
</dbReference>
<dbReference type="AlphaFoldDB" id="A0A244CTX8"/>
<keyword evidence="1" id="KW-0676">Redox-active center</keyword>
<dbReference type="InterPro" id="IPR036249">
    <property type="entry name" value="Thioredoxin-like_sf"/>
</dbReference>
<dbReference type="EMBL" id="MWPV01000001">
    <property type="protein sequence ID" value="OUL59082.1"/>
    <property type="molecule type" value="Genomic_DNA"/>
</dbReference>
<gene>
    <name evidence="4" type="ORF">B1199_02025</name>
</gene>
<dbReference type="InterPro" id="IPR012336">
    <property type="entry name" value="Thioredoxin-like_fold"/>
</dbReference>
<dbReference type="Proteomes" id="UP000194841">
    <property type="component" value="Unassembled WGS sequence"/>
</dbReference>
<evidence type="ECO:0000259" key="3">
    <source>
        <dbReference type="Pfam" id="PF13462"/>
    </source>
</evidence>
<dbReference type="PANTHER" id="PTHR35891:SF2">
    <property type="entry name" value="THIOL:DISULFIDE INTERCHANGE PROTEIN DSBA"/>
    <property type="match status" value="1"/>
</dbReference>
<dbReference type="InterPro" id="IPR017937">
    <property type="entry name" value="Thioredoxin_CS"/>
</dbReference>
<feature type="domain" description="Thioredoxin-like fold" evidence="3">
    <location>
        <begin position="64"/>
        <end position="194"/>
    </location>
</feature>
<evidence type="ECO:0000313" key="5">
    <source>
        <dbReference type="Proteomes" id="UP000194841"/>
    </source>
</evidence>
<comment type="caution">
    <text evidence="4">The sequence shown here is derived from an EMBL/GenBank/DDBJ whole genome shotgun (WGS) entry which is preliminary data.</text>
</comment>
<evidence type="ECO:0000256" key="2">
    <source>
        <dbReference type="SAM" id="SignalP"/>
    </source>
</evidence>
<dbReference type="PROSITE" id="PS00194">
    <property type="entry name" value="THIOREDOXIN_1"/>
    <property type="match status" value="1"/>
</dbReference>
<proteinExistence type="predicted"/>
<sequence length="219" mass="24610">MKKILLASAVSLLFGLTACSKVETPANPAAKAESVQSQSQAQYQEGVHYRIVSGIDAEGATVPFIVEYFWLGCPHCQHFEAPLQAYKAQQPELGFVRKHAILNESWANDGRIFYALQQTNNMDHFADLFDLYKQGMTQQRFDDFFTRNDIDKEAFLTIAGQDATVIAKMQQSLKEMTDNKIHSVPAIVVNGKYLVVPHDDLRSNEAYFALVDYLQTLAP</sequence>
<dbReference type="Gene3D" id="3.40.30.10">
    <property type="entry name" value="Glutaredoxin"/>
    <property type="match status" value="1"/>
</dbReference>
<dbReference type="SUPFAM" id="SSF52833">
    <property type="entry name" value="Thioredoxin-like"/>
    <property type="match status" value="1"/>
</dbReference>
<keyword evidence="5" id="KW-1185">Reference proteome</keyword>
<keyword evidence="2" id="KW-0732">Signal</keyword>
<dbReference type="PROSITE" id="PS51257">
    <property type="entry name" value="PROKAR_LIPOPROTEIN"/>
    <property type="match status" value="1"/>
</dbReference>
<feature type="chain" id="PRO_5012670299" description="Thioredoxin-like fold domain-containing protein" evidence="2">
    <location>
        <begin position="21"/>
        <end position="219"/>
    </location>
</feature>
<dbReference type="OrthoDB" id="9784896at2"/>
<accession>A0A244CTX8</accession>
<dbReference type="RefSeq" id="WP_086742476.1">
    <property type="nucleotide sequence ID" value="NZ_MWPV01000001.1"/>
</dbReference>
<reference evidence="4 5" key="1">
    <citation type="submission" date="2017-02" db="EMBL/GenBank/DDBJ databases">
        <title>Pseudoalteromonas ulvae TC14 Genome.</title>
        <authorList>
            <person name="Molmeret M."/>
        </authorList>
    </citation>
    <scope>NUCLEOTIDE SEQUENCE [LARGE SCALE GENOMIC DNA]</scope>
    <source>
        <strain evidence="4">TC14</strain>
    </source>
</reference>
<dbReference type="PANTHER" id="PTHR35891">
    <property type="entry name" value="THIOL:DISULFIDE INTERCHANGE PROTEIN DSBA"/>
    <property type="match status" value="1"/>
</dbReference>
<name>A0A244CTX8_PSEDV</name>